<feature type="compositionally biased region" description="Acidic residues" evidence="7">
    <location>
        <begin position="17"/>
        <end position="27"/>
    </location>
</feature>
<keyword evidence="3" id="KW-1003">Cell membrane</keyword>
<name>A0AAV2ITX4_LYMST</name>
<dbReference type="EMBL" id="CAXITT010005536">
    <property type="protein sequence ID" value="CAL1549150.1"/>
    <property type="molecule type" value="Genomic_DNA"/>
</dbReference>
<dbReference type="GO" id="GO:0044341">
    <property type="term" value="P:sodium-dependent phosphate transport"/>
    <property type="evidence" value="ECO:0007669"/>
    <property type="project" value="InterPro"/>
</dbReference>
<evidence type="ECO:0000256" key="4">
    <source>
        <dbReference type="ARBA" id="ARBA00022692"/>
    </source>
</evidence>
<keyword evidence="6 8" id="KW-0472">Membrane</keyword>
<dbReference type="PANTHER" id="PTHR10010:SF46">
    <property type="entry name" value="SODIUM-DEPENDENT PHOSPHATE TRANSPORT PROTEIN 2B"/>
    <property type="match status" value="1"/>
</dbReference>
<proteinExistence type="inferred from homology"/>
<dbReference type="Proteomes" id="UP001497497">
    <property type="component" value="Unassembled WGS sequence"/>
</dbReference>
<keyword evidence="5 8" id="KW-1133">Transmembrane helix</keyword>
<evidence type="ECO:0000313" key="10">
    <source>
        <dbReference type="Proteomes" id="UP001497497"/>
    </source>
</evidence>
<dbReference type="Pfam" id="PF02690">
    <property type="entry name" value="Na_Pi_cotrans"/>
    <property type="match status" value="1"/>
</dbReference>
<evidence type="ECO:0000256" key="8">
    <source>
        <dbReference type="SAM" id="Phobius"/>
    </source>
</evidence>
<evidence type="ECO:0000256" key="2">
    <source>
        <dbReference type="ARBA" id="ARBA00005808"/>
    </source>
</evidence>
<keyword evidence="10" id="KW-1185">Reference proteome</keyword>
<dbReference type="GO" id="GO:0005436">
    <property type="term" value="F:sodium:phosphate symporter activity"/>
    <property type="evidence" value="ECO:0007669"/>
    <property type="project" value="InterPro"/>
</dbReference>
<feature type="region of interest" description="Disordered" evidence="7">
    <location>
        <begin position="1"/>
        <end position="28"/>
    </location>
</feature>
<dbReference type="InterPro" id="IPR003841">
    <property type="entry name" value="Na/Pi_transpt"/>
</dbReference>
<protein>
    <submittedName>
        <fullName evidence="9">Uncharacterized protein</fullName>
    </submittedName>
</protein>
<sequence>MKVTGSLKGHPNHDPEISDSESEDSIPPDELLFKDMTRNQKIRSVVIVIVKLLSFLGLLYIFIVSLGLLESAFQLLGGKAAGQAFNSGVLSNPLAGLMIGVLATVLVQSSSTSTSIVVTMVGSN</sequence>
<feature type="transmembrane region" description="Helical" evidence="8">
    <location>
        <begin position="89"/>
        <end position="107"/>
    </location>
</feature>
<comment type="subcellular location">
    <subcellularLocation>
        <location evidence="1">Apical cell membrane</location>
        <topology evidence="1">Multi-pass membrane protein</topology>
    </subcellularLocation>
</comment>
<keyword evidence="4 8" id="KW-0812">Transmembrane</keyword>
<evidence type="ECO:0000256" key="3">
    <source>
        <dbReference type="ARBA" id="ARBA00022475"/>
    </source>
</evidence>
<evidence type="ECO:0000256" key="7">
    <source>
        <dbReference type="SAM" id="MobiDB-lite"/>
    </source>
</evidence>
<comment type="similarity">
    <text evidence="2">Belongs to the SLC34A transporter family.</text>
</comment>
<evidence type="ECO:0000256" key="1">
    <source>
        <dbReference type="ARBA" id="ARBA00004424"/>
    </source>
</evidence>
<organism evidence="9 10">
    <name type="scientific">Lymnaea stagnalis</name>
    <name type="common">Great pond snail</name>
    <name type="synonym">Helix stagnalis</name>
    <dbReference type="NCBI Taxonomy" id="6523"/>
    <lineage>
        <taxon>Eukaryota</taxon>
        <taxon>Metazoa</taxon>
        <taxon>Spiralia</taxon>
        <taxon>Lophotrochozoa</taxon>
        <taxon>Mollusca</taxon>
        <taxon>Gastropoda</taxon>
        <taxon>Heterobranchia</taxon>
        <taxon>Euthyneura</taxon>
        <taxon>Panpulmonata</taxon>
        <taxon>Hygrophila</taxon>
        <taxon>Lymnaeoidea</taxon>
        <taxon>Lymnaeidae</taxon>
        <taxon>Lymnaea</taxon>
    </lineage>
</organism>
<evidence type="ECO:0000256" key="6">
    <source>
        <dbReference type="ARBA" id="ARBA00023136"/>
    </source>
</evidence>
<dbReference type="PANTHER" id="PTHR10010">
    <property type="entry name" value="SOLUTE CARRIER FAMILY 34 SODIUM PHOSPHATE , MEMBER 2-RELATED"/>
    <property type="match status" value="1"/>
</dbReference>
<dbReference type="GO" id="GO:0016324">
    <property type="term" value="C:apical plasma membrane"/>
    <property type="evidence" value="ECO:0007669"/>
    <property type="project" value="UniProtKB-SubCell"/>
</dbReference>
<feature type="non-terminal residue" evidence="9">
    <location>
        <position position="124"/>
    </location>
</feature>
<evidence type="ECO:0000313" key="9">
    <source>
        <dbReference type="EMBL" id="CAL1549150.1"/>
    </source>
</evidence>
<evidence type="ECO:0000256" key="5">
    <source>
        <dbReference type="ARBA" id="ARBA00022989"/>
    </source>
</evidence>
<reference evidence="9 10" key="1">
    <citation type="submission" date="2024-04" db="EMBL/GenBank/DDBJ databases">
        <authorList>
            <consortium name="Genoscope - CEA"/>
            <person name="William W."/>
        </authorList>
    </citation>
    <scope>NUCLEOTIDE SEQUENCE [LARGE SCALE GENOMIC DNA]</scope>
</reference>
<gene>
    <name evidence="9" type="ORF">GSLYS_00022467001</name>
</gene>
<dbReference type="AlphaFoldDB" id="A0AAV2ITX4"/>
<feature type="transmembrane region" description="Helical" evidence="8">
    <location>
        <begin position="45"/>
        <end position="69"/>
    </location>
</feature>
<comment type="caution">
    <text evidence="9">The sequence shown here is derived from an EMBL/GenBank/DDBJ whole genome shotgun (WGS) entry which is preliminary data.</text>
</comment>
<accession>A0AAV2ITX4</accession>